<reference evidence="2" key="1">
    <citation type="journal article" date="2022" name="bioRxiv">
        <title>Sequencing and chromosome-scale assembly of the giantPleurodeles waltlgenome.</title>
        <authorList>
            <person name="Brown T."/>
            <person name="Elewa A."/>
            <person name="Iarovenko S."/>
            <person name="Subramanian E."/>
            <person name="Araus A.J."/>
            <person name="Petzold A."/>
            <person name="Susuki M."/>
            <person name="Suzuki K.-i.T."/>
            <person name="Hayashi T."/>
            <person name="Toyoda A."/>
            <person name="Oliveira C."/>
            <person name="Osipova E."/>
            <person name="Leigh N.D."/>
            <person name="Simon A."/>
            <person name="Yun M.H."/>
        </authorList>
    </citation>
    <scope>NUCLEOTIDE SEQUENCE</scope>
    <source>
        <strain evidence="2">20211129_DDA</strain>
        <tissue evidence="2">Liver</tissue>
    </source>
</reference>
<evidence type="ECO:0000256" key="1">
    <source>
        <dbReference type="SAM" id="MobiDB-lite"/>
    </source>
</evidence>
<sequence>MPSDLRAQSLAHGMTLRLVHLPYHLLNLAISHAQRALGARSCPALIQVPLFALSPLCRARSSGLWAPCMAPVSVPQACWCHHRGIPTSTLAPPKLTQAVRGLQTPRHAEDLLREPPEEKDSRRYLPNLRTNTSYRIFKRDPPNRCKTPTAARHYWGTGPGRVLTRGEGRKSAPAAVATQPVCCAKARRPEEVSPALHALAGKKKTSGRGECSEARADAARQRQQKALLAPGSLRPS</sequence>
<keyword evidence="3" id="KW-1185">Reference proteome</keyword>
<comment type="caution">
    <text evidence="2">The sequence shown here is derived from an EMBL/GenBank/DDBJ whole genome shotgun (WGS) entry which is preliminary data.</text>
</comment>
<evidence type="ECO:0000313" key="2">
    <source>
        <dbReference type="EMBL" id="KAJ1095026.1"/>
    </source>
</evidence>
<feature type="region of interest" description="Disordered" evidence="1">
    <location>
        <begin position="190"/>
        <end position="236"/>
    </location>
</feature>
<dbReference type="AlphaFoldDB" id="A0AAV7LTY9"/>
<dbReference type="EMBL" id="JANPWB010000014">
    <property type="protein sequence ID" value="KAJ1095026.1"/>
    <property type="molecule type" value="Genomic_DNA"/>
</dbReference>
<name>A0AAV7LTY9_PLEWA</name>
<feature type="compositionally biased region" description="Basic and acidic residues" evidence="1">
    <location>
        <begin position="210"/>
        <end position="220"/>
    </location>
</feature>
<dbReference type="Proteomes" id="UP001066276">
    <property type="component" value="Chromosome 10"/>
</dbReference>
<proteinExistence type="predicted"/>
<organism evidence="2 3">
    <name type="scientific">Pleurodeles waltl</name>
    <name type="common">Iberian ribbed newt</name>
    <dbReference type="NCBI Taxonomy" id="8319"/>
    <lineage>
        <taxon>Eukaryota</taxon>
        <taxon>Metazoa</taxon>
        <taxon>Chordata</taxon>
        <taxon>Craniata</taxon>
        <taxon>Vertebrata</taxon>
        <taxon>Euteleostomi</taxon>
        <taxon>Amphibia</taxon>
        <taxon>Batrachia</taxon>
        <taxon>Caudata</taxon>
        <taxon>Salamandroidea</taxon>
        <taxon>Salamandridae</taxon>
        <taxon>Pleurodelinae</taxon>
        <taxon>Pleurodeles</taxon>
    </lineage>
</organism>
<accession>A0AAV7LTY9</accession>
<evidence type="ECO:0000313" key="3">
    <source>
        <dbReference type="Proteomes" id="UP001066276"/>
    </source>
</evidence>
<gene>
    <name evidence="2" type="ORF">NDU88_000197</name>
</gene>
<protein>
    <submittedName>
        <fullName evidence="2">Uncharacterized protein</fullName>
    </submittedName>
</protein>